<keyword evidence="1" id="KW-0472">Membrane</keyword>
<dbReference type="InterPro" id="IPR028087">
    <property type="entry name" value="Tad_N"/>
</dbReference>
<evidence type="ECO:0000313" key="3">
    <source>
        <dbReference type="EMBL" id="MBB2985994.1"/>
    </source>
</evidence>
<evidence type="ECO:0000256" key="1">
    <source>
        <dbReference type="SAM" id="Phobius"/>
    </source>
</evidence>
<organism evidence="3 4">
    <name type="scientific">Terracoccus luteus</name>
    <dbReference type="NCBI Taxonomy" id="53356"/>
    <lineage>
        <taxon>Bacteria</taxon>
        <taxon>Bacillati</taxon>
        <taxon>Actinomycetota</taxon>
        <taxon>Actinomycetes</taxon>
        <taxon>Micrococcales</taxon>
        <taxon>Intrasporangiaceae</taxon>
        <taxon>Terracoccus</taxon>
    </lineage>
</organism>
<dbReference type="EMBL" id="JACHVT010000002">
    <property type="protein sequence ID" value="MBB2985994.1"/>
    <property type="molecule type" value="Genomic_DNA"/>
</dbReference>
<accession>A0A839PTA6</accession>
<feature type="domain" description="Putative Flp pilus-assembly TadG-like N-terminal" evidence="2">
    <location>
        <begin position="14"/>
        <end position="60"/>
    </location>
</feature>
<name>A0A839PTA6_9MICO</name>
<dbReference type="RefSeq" id="WP_184508894.1">
    <property type="nucleotide sequence ID" value="NZ_JACHVT010000002.1"/>
</dbReference>
<protein>
    <submittedName>
        <fullName evidence="3">Flp pilus assembly protein TadG</fullName>
    </submittedName>
</protein>
<dbReference type="Proteomes" id="UP000590811">
    <property type="component" value="Unassembled WGS sequence"/>
</dbReference>
<comment type="caution">
    <text evidence="3">The sequence shown here is derived from an EMBL/GenBank/DDBJ whole genome shotgun (WGS) entry which is preliminary data.</text>
</comment>
<gene>
    <name evidence="3" type="ORF">FHW14_001143</name>
</gene>
<proteinExistence type="predicted"/>
<feature type="transmembrane region" description="Helical" evidence="1">
    <location>
        <begin position="16"/>
        <end position="37"/>
    </location>
</feature>
<reference evidence="3 4" key="1">
    <citation type="submission" date="2020-08" db="EMBL/GenBank/DDBJ databases">
        <title>Genomic Encyclopedia of Type Strains, Phase IV (KMG-V): Genome sequencing to study the core and pangenomes of soil and plant-associated prokaryotes.</title>
        <authorList>
            <person name="Whitman W."/>
        </authorList>
    </citation>
    <scope>NUCLEOTIDE SEQUENCE [LARGE SCALE GENOMIC DNA]</scope>
    <source>
        <strain evidence="3 4">B3ACCR2</strain>
    </source>
</reference>
<keyword evidence="1" id="KW-0812">Transmembrane</keyword>
<sequence length="154" mass="15693">MTRVSLGRGGPDEGQIGILVIGLFALVLLLVAGTIDVTAAQLARMRLLDAADSIALDAADALDERAAYEEGLPDRLVLTDASVADAASGHLARTPRPAGVSAWAVVPQTGTPDGETAVVTLTGRAELPMTGWALEGIGGGVTITVTSRARAPLR</sequence>
<dbReference type="Pfam" id="PF13400">
    <property type="entry name" value="Tad"/>
    <property type="match status" value="1"/>
</dbReference>
<dbReference type="AlphaFoldDB" id="A0A839PTA6"/>
<evidence type="ECO:0000259" key="2">
    <source>
        <dbReference type="Pfam" id="PF13400"/>
    </source>
</evidence>
<evidence type="ECO:0000313" key="4">
    <source>
        <dbReference type="Proteomes" id="UP000590811"/>
    </source>
</evidence>
<keyword evidence="1" id="KW-1133">Transmembrane helix</keyword>